<evidence type="ECO:0000313" key="3">
    <source>
        <dbReference type="Proteomes" id="UP000184387"/>
    </source>
</evidence>
<dbReference type="AlphaFoldDB" id="A0A1M6QJE6"/>
<feature type="region of interest" description="Disordered" evidence="1">
    <location>
        <begin position="166"/>
        <end position="186"/>
    </location>
</feature>
<dbReference type="RefSeq" id="WP_139281422.1">
    <property type="nucleotide sequence ID" value="NZ_FQZF01000036.1"/>
</dbReference>
<dbReference type="EMBL" id="FQZF01000036">
    <property type="protein sequence ID" value="SHK20295.1"/>
    <property type="molecule type" value="Genomic_DNA"/>
</dbReference>
<proteinExistence type="predicted"/>
<dbReference type="STRING" id="198092.SAMN02745194_04423"/>
<feature type="compositionally biased region" description="Pro residues" evidence="1">
    <location>
        <begin position="118"/>
        <end position="129"/>
    </location>
</feature>
<keyword evidence="3" id="KW-1185">Reference proteome</keyword>
<dbReference type="Proteomes" id="UP000184387">
    <property type="component" value="Unassembled WGS sequence"/>
</dbReference>
<feature type="compositionally biased region" description="Pro residues" evidence="1">
    <location>
        <begin position="175"/>
        <end position="186"/>
    </location>
</feature>
<protein>
    <submittedName>
        <fullName evidence="2">Uncharacterized protein</fullName>
    </submittedName>
</protein>
<name>A0A1M6QJE6_9PROT</name>
<organism evidence="2 3">
    <name type="scientific">Muricoccus roseus</name>
    <dbReference type="NCBI Taxonomy" id="198092"/>
    <lineage>
        <taxon>Bacteria</taxon>
        <taxon>Pseudomonadati</taxon>
        <taxon>Pseudomonadota</taxon>
        <taxon>Alphaproteobacteria</taxon>
        <taxon>Acetobacterales</taxon>
        <taxon>Roseomonadaceae</taxon>
        <taxon>Muricoccus</taxon>
    </lineage>
</organism>
<accession>A0A1M6QJE6</accession>
<feature type="region of interest" description="Disordered" evidence="1">
    <location>
        <begin position="118"/>
        <end position="146"/>
    </location>
</feature>
<feature type="region of interest" description="Disordered" evidence="1">
    <location>
        <begin position="17"/>
        <end position="90"/>
    </location>
</feature>
<sequence length="343" mass="34102">MRQDTDVARMAAALRTPSLKYRSFGNEPVRNPQPAPPPSETTAFSALGDALAGASDLPPDTVLGGADPLPPLATKTPVLPEPPPLHGADLPAALEAAPSAAPNPHAVLHRAPVAPEPLPQATVPQPPRGIAPTFAAPPLSRPVLPTAEPAGQSLLQVLLGGQVPPAPSQAAPALPTRPAPQPAAAVPPLPIAARPVAPAPIPPASVAPAPTVPAPVASAPMAPAPVAPAPLVAPAALPSAPPLVPQAPVLSMLAELGKGPAALPPMRVGGSTGSSLLDALMGFGPGAASTPIHYPLLDALGDAMRGTTAEPSPRHWPAARVDIALPELLRRVAAGVRLARSAA</sequence>
<dbReference type="OrthoDB" id="7285459at2"/>
<reference evidence="2 3" key="1">
    <citation type="submission" date="2016-11" db="EMBL/GenBank/DDBJ databases">
        <authorList>
            <person name="Jaros S."/>
            <person name="Januszkiewicz K."/>
            <person name="Wedrychowicz H."/>
        </authorList>
    </citation>
    <scope>NUCLEOTIDE SEQUENCE [LARGE SCALE GENOMIC DNA]</scope>
    <source>
        <strain evidence="2 3">DSM 14916</strain>
    </source>
</reference>
<feature type="compositionally biased region" description="Low complexity" evidence="1">
    <location>
        <begin position="45"/>
        <end position="57"/>
    </location>
</feature>
<evidence type="ECO:0000256" key="1">
    <source>
        <dbReference type="SAM" id="MobiDB-lite"/>
    </source>
</evidence>
<evidence type="ECO:0000313" key="2">
    <source>
        <dbReference type="EMBL" id="SHK20295.1"/>
    </source>
</evidence>
<gene>
    <name evidence="2" type="ORF">SAMN02745194_04423</name>
</gene>